<feature type="region of interest" description="Disordered" evidence="2">
    <location>
        <begin position="228"/>
        <end position="248"/>
    </location>
</feature>
<dbReference type="Proteomes" id="UP000270296">
    <property type="component" value="Unassembled WGS sequence"/>
</dbReference>
<evidence type="ECO:0000313" key="5">
    <source>
        <dbReference type="WBParaSite" id="SBAD_0000536001-mRNA-1"/>
    </source>
</evidence>
<feature type="coiled-coil region" evidence="1">
    <location>
        <begin position="97"/>
        <end position="124"/>
    </location>
</feature>
<feature type="region of interest" description="Disordered" evidence="2">
    <location>
        <begin position="1"/>
        <end position="68"/>
    </location>
</feature>
<keyword evidence="1" id="KW-0175">Coiled coil</keyword>
<feature type="compositionally biased region" description="Polar residues" evidence="2">
    <location>
        <begin position="163"/>
        <end position="173"/>
    </location>
</feature>
<proteinExistence type="predicted"/>
<organism evidence="5">
    <name type="scientific">Soboliphyme baturini</name>
    <dbReference type="NCBI Taxonomy" id="241478"/>
    <lineage>
        <taxon>Eukaryota</taxon>
        <taxon>Metazoa</taxon>
        <taxon>Ecdysozoa</taxon>
        <taxon>Nematoda</taxon>
        <taxon>Enoplea</taxon>
        <taxon>Dorylaimia</taxon>
        <taxon>Dioctophymatida</taxon>
        <taxon>Dioctophymatoidea</taxon>
        <taxon>Soboliphymatidae</taxon>
        <taxon>Soboliphyme</taxon>
    </lineage>
</organism>
<protein>
    <submittedName>
        <fullName evidence="3 5">Uncharacterized protein</fullName>
    </submittedName>
</protein>
<name>A0A183INF4_9BILA</name>
<feature type="compositionally biased region" description="Basic and acidic residues" evidence="2">
    <location>
        <begin position="228"/>
        <end position="237"/>
    </location>
</feature>
<evidence type="ECO:0000313" key="4">
    <source>
        <dbReference type="Proteomes" id="UP000270296"/>
    </source>
</evidence>
<reference evidence="3 4" key="2">
    <citation type="submission" date="2018-11" db="EMBL/GenBank/DDBJ databases">
        <authorList>
            <consortium name="Pathogen Informatics"/>
        </authorList>
    </citation>
    <scope>NUCLEOTIDE SEQUENCE [LARGE SCALE GENOMIC DNA]</scope>
</reference>
<evidence type="ECO:0000256" key="1">
    <source>
        <dbReference type="SAM" id="Coils"/>
    </source>
</evidence>
<feature type="region of interest" description="Disordered" evidence="2">
    <location>
        <begin position="137"/>
        <end position="173"/>
    </location>
</feature>
<feature type="compositionally biased region" description="Basic and acidic residues" evidence="2">
    <location>
        <begin position="137"/>
        <end position="146"/>
    </location>
</feature>
<sequence length="248" mass="27085">MTGGPSKQPRTIPIRNVPNQPEIIPLLPYDFGAEPSSPARENAPPRHSKKSTASVQITKPRKSSSRGKLTIIPKSSSSFVLSDVTNGVQAAGSICKIQMMEGRLNDIEARLGRIENKLNTDMEKLFNALATINRNMRESGRSRDNHTAQVNGGSDFSEEERGASSNHSQQSAVGNRRFVHCNSMALPQTNVSNFGSAGKTASFKKSKQHSFPEYGTQGPCSTRKAFDELSTRSDVHKSSFSMSDCMRP</sequence>
<evidence type="ECO:0000313" key="3">
    <source>
        <dbReference type="EMBL" id="VDP06404.1"/>
    </source>
</evidence>
<keyword evidence="4" id="KW-1185">Reference proteome</keyword>
<gene>
    <name evidence="3" type="ORF">SBAD_LOCUS5150</name>
</gene>
<accession>A0A183INF4</accession>
<dbReference type="EMBL" id="UZAM01008784">
    <property type="protein sequence ID" value="VDP06404.1"/>
    <property type="molecule type" value="Genomic_DNA"/>
</dbReference>
<dbReference type="WBParaSite" id="SBAD_0000536001-mRNA-1">
    <property type="protein sequence ID" value="SBAD_0000536001-mRNA-1"/>
    <property type="gene ID" value="SBAD_0000536001"/>
</dbReference>
<evidence type="ECO:0000256" key="2">
    <source>
        <dbReference type="SAM" id="MobiDB-lite"/>
    </source>
</evidence>
<dbReference type="AlphaFoldDB" id="A0A183INF4"/>
<reference evidence="5" key="1">
    <citation type="submission" date="2016-06" db="UniProtKB">
        <authorList>
            <consortium name="WormBaseParasite"/>
        </authorList>
    </citation>
    <scope>IDENTIFICATION</scope>
</reference>